<accession>A0A7H4LNH2</accession>
<evidence type="ECO:0000259" key="1">
    <source>
        <dbReference type="Pfam" id="PF13456"/>
    </source>
</evidence>
<dbReference type="InterPro" id="IPR026960">
    <property type="entry name" value="RVT-Znf"/>
</dbReference>
<protein>
    <submittedName>
        <fullName evidence="3">Uncharacterized protein</fullName>
    </submittedName>
</protein>
<dbReference type="InterPro" id="IPR012337">
    <property type="entry name" value="RNaseH-like_sf"/>
</dbReference>
<dbReference type="AlphaFoldDB" id="A0A7H4LNH2"/>
<evidence type="ECO:0000313" key="3">
    <source>
        <dbReference type="EMBL" id="SPT20161.1"/>
    </source>
</evidence>
<feature type="domain" description="Reverse transcriptase zinc-binding" evidence="2">
    <location>
        <begin position="12"/>
        <end position="78"/>
    </location>
</feature>
<dbReference type="InterPro" id="IPR002156">
    <property type="entry name" value="RNaseH_domain"/>
</dbReference>
<proteinExistence type="predicted"/>
<gene>
    <name evidence="3" type="ORF">CAMPLR22A2D_LOCUS4790</name>
</gene>
<dbReference type="InterPro" id="IPR052929">
    <property type="entry name" value="RNase_H-like_EbsB-rel"/>
</dbReference>
<dbReference type="PANTHER" id="PTHR47074:SF70">
    <property type="entry name" value="OS07G0513450 PROTEIN"/>
    <property type="match status" value="1"/>
</dbReference>
<dbReference type="InterPro" id="IPR036397">
    <property type="entry name" value="RNaseH_sf"/>
</dbReference>
<reference evidence="3 4" key="1">
    <citation type="submission" date="2018-05" db="EMBL/GenBank/DDBJ databases">
        <authorList>
            <person name="Thind KAUR A."/>
        </authorList>
    </citation>
    <scope>NUCLEOTIDE SEQUENCE [LARGE SCALE GENOMIC DNA]</scope>
</reference>
<feature type="domain" description="RNase H type-1" evidence="1">
    <location>
        <begin position="180"/>
        <end position="302"/>
    </location>
</feature>
<dbReference type="GO" id="GO:0004523">
    <property type="term" value="F:RNA-DNA hybrid ribonuclease activity"/>
    <property type="evidence" value="ECO:0007669"/>
    <property type="project" value="InterPro"/>
</dbReference>
<dbReference type="InterPro" id="IPR044730">
    <property type="entry name" value="RNase_H-like_dom_plant"/>
</dbReference>
<evidence type="ECO:0000313" key="4">
    <source>
        <dbReference type="Proteomes" id="UP000280104"/>
    </source>
</evidence>
<organism evidence="3 4">
    <name type="scientific">Triticum aestivum</name>
    <name type="common">Wheat</name>
    <dbReference type="NCBI Taxonomy" id="4565"/>
    <lineage>
        <taxon>Eukaryota</taxon>
        <taxon>Viridiplantae</taxon>
        <taxon>Streptophyta</taxon>
        <taxon>Embryophyta</taxon>
        <taxon>Tracheophyta</taxon>
        <taxon>Spermatophyta</taxon>
        <taxon>Magnoliopsida</taxon>
        <taxon>Liliopsida</taxon>
        <taxon>Poales</taxon>
        <taxon>Poaceae</taxon>
        <taxon>BOP clade</taxon>
        <taxon>Pooideae</taxon>
        <taxon>Triticodae</taxon>
        <taxon>Triticeae</taxon>
        <taxon>Triticinae</taxon>
        <taxon>Triticum</taxon>
    </lineage>
</organism>
<name>A0A7H4LNH2_WHEAT</name>
<dbReference type="EMBL" id="LS480641">
    <property type="protein sequence ID" value="SPT20161.1"/>
    <property type="molecule type" value="Genomic_DNA"/>
</dbReference>
<dbReference type="Pfam" id="PF13966">
    <property type="entry name" value="zf-RVT"/>
    <property type="match status" value="1"/>
</dbReference>
<dbReference type="CDD" id="cd06222">
    <property type="entry name" value="RNase_H_like"/>
    <property type="match status" value="1"/>
</dbReference>
<dbReference type="SUPFAM" id="SSF53098">
    <property type="entry name" value="Ribonuclease H-like"/>
    <property type="match status" value="1"/>
</dbReference>
<dbReference type="Pfam" id="PF13456">
    <property type="entry name" value="RVT_3"/>
    <property type="match status" value="1"/>
</dbReference>
<dbReference type="PANTHER" id="PTHR47074">
    <property type="entry name" value="BNAC02G40300D PROTEIN"/>
    <property type="match status" value="1"/>
</dbReference>
<evidence type="ECO:0000259" key="2">
    <source>
        <dbReference type="Pfam" id="PF13966"/>
    </source>
</evidence>
<dbReference type="Gene3D" id="3.30.420.10">
    <property type="entry name" value="Ribonuclease H-like superfamily/Ribonuclease H"/>
    <property type="match status" value="1"/>
</dbReference>
<dbReference type="Proteomes" id="UP000280104">
    <property type="component" value="Chromosome II"/>
</dbReference>
<sequence length="335" mass="37724">MLLLDEEGGGLNWQKLWLLPLPNEVLHFLWRLSTDSLPLRMKLRHRDMQVDTLCPVCFRLDEDGGHCFIKCKKVKEVWRKAQLDHVRLRILSCVDALSCMEEILNLNDDEKIKSCLLLWRWWHERNRANAGDAIKSSDEILHSIDYLFMHICKVKQNEKMQKQQQDGRWSRPPPGTLKINTDGAFLKETNTGGWGFVIRDDCGEVMAAGAGNLERVSDALHSEALAMLYAINTTIQLGCDKVMIETDSIQLKNATTTKDFDLSALGAIFRDIKAQLYVGFNDVCVVSCPRSCNVVAHKLATYGAKLGASLCEVWLGQVPDFVNNVVAGDVSSSVM</sequence>
<dbReference type="GO" id="GO:0003676">
    <property type="term" value="F:nucleic acid binding"/>
    <property type="evidence" value="ECO:0007669"/>
    <property type="project" value="InterPro"/>
</dbReference>